<evidence type="ECO:0000256" key="9">
    <source>
        <dbReference type="RuleBase" id="RU362068"/>
    </source>
</evidence>
<comment type="function">
    <text evidence="9">Catalyzes the NADPH-dependent reduction of ketopantoate into pantoic acid.</text>
</comment>
<comment type="catalytic activity">
    <reaction evidence="8 9">
        <text>(R)-pantoate + NADP(+) = 2-dehydropantoate + NADPH + H(+)</text>
        <dbReference type="Rhea" id="RHEA:16233"/>
        <dbReference type="ChEBI" id="CHEBI:11561"/>
        <dbReference type="ChEBI" id="CHEBI:15378"/>
        <dbReference type="ChEBI" id="CHEBI:15980"/>
        <dbReference type="ChEBI" id="CHEBI:57783"/>
        <dbReference type="ChEBI" id="CHEBI:58349"/>
        <dbReference type="EC" id="1.1.1.169"/>
    </reaction>
</comment>
<dbReference type="Proteomes" id="UP000663088">
    <property type="component" value="Chromosome"/>
</dbReference>
<evidence type="ECO:0000256" key="3">
    <source>
        <dbReference type="ARBA" id="ARBA00013014"/>
    </source>
</evidence>
<evidence type="ECO:0000256" key="2">
    <source>
        <dbReference type="ARBA" id="ARBA00007870"/>
    </source>
</evidence>
<keyword evidence="5 9" id="KW-0521">NADP</keyword>
<evidence type="ECO:0000256" key="1">
    <source>
        <dbReference type="ARBA" id="ARBA00004994"/>
    </source>
</evidence>
<sequence length="319" mass="35899">MSQKDQDDAVHGINTQEKIAVVGAGAIGLFYGGLLAKAGYNVHFLMRKDLDWVKQKGLIIEWREEKFQLYPLQVFSSTQQIGPCKWVIISLKASANDALFELLPPLLTPQTVLVCFQNGIDNEKWLYDNFGPRTVIGGILFVCINRTGPGKVTNFGFGKVELGQYNALAGKEVKEFEFMLRSAGIETEIVPSLEEARWKKLVWNIPFNGLAVAAGGIDVAEILAHPELERATRELMEEIIRAAKAMGYCISKDFIELQIEVTRKMGRYKPSSLVDYFEKKPLEIEAIWGRPLKKAREKGIHLPKLQLLYAILDSLNCRI</sequence>
<keyword evidence="13" id="KW-1185">Reference proteome</keyword>
<evidence type="ECO:0000313" key="12">
    <source>
        <dbReference type="EMBL" id="QSR86181.1"/>
    </source>
</evidence>
<dbReference type="Gene3D" id="3.40.50.720">
    <property type="entry name" value="NAD(P)-binding Rossmann-like Domain"/>
    <property type="match status" value="1"/>
</dbReference>
<dbReference type="SUPFAM" id="SSF48179">
    <property type="entry name" value="6-phosphogluconate dehydrogenase C-terminal domain-like"/>
    <property type="match status" value="1"/>
</dbReference>
<dbReference type="Pfam" id="PF02558">
    <property type="entry name" value="ApbA"/>
    <property type="match status" value="1"/>
</dbReference>
<dbReference type="PANTHER" id="PTHR21708:SF26">
    <property type="entry name" value="2-DEHYDROPANTOATE 2-REDUCTASE"/>
    <property type="match status" value="1"/>
</dbReference>
<keyword evidence="9" id="KW-0566">Pantothenate biosynthesis</keyword>
<accession>A0ABX7PT82</accession>
<feature type="domain" description="Ketopantoate reductase N-terminal" evidence="10">
    <location>
        <begin position="19"/>
        <end position="166"/>
    </location>
</feature>
<evidence type="ECO:0000256" key="8">
    <source>
        <dbReference type="ARBA" id="ARBA00048793"/>
    </source>
</evidence>
<name>A0ABX7PT82_9BACT</name>
<evidence type="ECO:0000259" key="11">
    <source>
        <dbReference type="Pfam" id="PF08546"/>
    </source>
</evidence>
<dbReference type="EC" id="1.1.1.169" evidence="3 9"/>
<evidence type="ECO:0000256" key="5">
    <source>
        <dbReference type="ARBA" id="ARBA00022857"/>
    </source>
</evidence>
<dbReference type="InterPro" id="IPR036291">
    <property type="entry name" value="NAD(P)-bd_dom_sf"/>
</dbReference>
<dbReference type="SUPFAM" id="SSF51735">
    <property type="entry name" value="NAD(P)-binding Rossmann-fold domains"/>
    <property type="match status" value="1"/>
</dbReference>
<dbReference type="GO" id="GO:0008677">
    <property type="term" value="F:2-dehydropantoate 2-reductase activity"/>
    <property type="evidence" value="ECO:0007669"/>
    <property type="project" value="UniProtKB-EC"/>
</dbReference>
<comment type="pathway">
    <text evidence="1 9">Cofactor biosynthesis; (R)-pantothenate biosynthesis; (R)-pantoate from 3-methyl-2-oxobutanoate: step 2/2.</text>
</comment>
<reference evidence="12 13" key="1">
    <citation type="submission" date="2020-12" db="EMBL/GenBank/DDBJ databases">
        <authorList>
            <person name="Awala S.I."/>
            <person name="Gwak J.-H."/>
            <person name="Kim S.-J."/>
            <person name="Rhee S.-K."/>
        </authorList>
    </citation>
    <scope>NUCLEOTIDE SEQUENCE [LARGE SCALE GENOMIC DNA]</scope>
    <source>
        <strain evidence="12 13">IT5</strain>
    </source>
</reference>
<organism evidence="12 13">
    <name type="scientific">Candidatus Methylacidiphilum infernorum</name>
    <dbReference type="NCBI Taxonomy" id="511746"/>
    <lineage>
        <taxon>Bacteria</taxon>
        <taxon>Pseudomonadati</taxon>
        <taxon>Verrucomicrobiota</taxon>
        <taxon>Methylacidiphilae</taxon>
        <taxon>Methylacidiphilales</taxon>
        <taxon>Methylacidiphilaceae</taxon>
        <taxon>Methylacidiphilum (ex Ratnadevi et al. 2023)</taxon>
    </lineage>
</organism>
<dbReference type="InterPro" id="IPR013328">
    <property type="entry name" value="6PGD_dom2"/>
</dbReference>
<evidence type="ECO:0000259" key="10">
    <source>
        <dbReference type="Pfam" id="PF02558"/>
    </source>
</evidence>
<dbReference type="EMBL" id="CP065956">
    <property type="protein sequence ID" value="QSR86181.1"/>
    <property type="molecule type" value="Genomic_DNA"/>
</dbReference>
<evidence type="ECO:0000256" key="6">
    <source>
        <dbReference type="ARBA" id="ARBA00023002"/>
    </source>
</evidence>
<dbReference type="RefSeq" id="WP_206844753.1">
    <property type="nucleotide sequence ID" value="NZ_CP065956.1"/>
</dbReference>
<proteinExistence type="inferred from homology"/>
<comment type="similarity">
    <text evidence="2 9">Belongs to the ketopantoate reductase family.</text>
</comment>
<dbReference type="NCBIfam" id="TIGR00745">
    <property type="entry name" value="apbA_panE"/>
    <property type="match status" value="1"/>
</dbReference>
<dbReference type="Gene3D" id="1.10.1040.10">
    <property type="entry name" value="N-(1-d-carboxylethyl)-l-norvaline Dehydrogenase, domain 2"/>
    <property type="match status" value="1"/>
</dbReference>
<dbReference type="PANTHER" id="PTHR21708">
    <property type="entry name" value="PROBABLE 2-DEHYDROPANTOATE 2-REDUCTASE"/>
    <property type="match status" value="1"/>
</dbReference>
<dbReference type="InterPro" id="IPR051402">
    <property type="entry name" value="KPR-Related"/>
</dbReference>
<gene>
    <name evidence="12" type="ORF">EM20IM_06625</name>
</gene>
<dbReference type="InterPro" id="IPR013332">
    <property type="entry name" value="KPR_N"/>
</dbReference>
<keyword evidence="6 9" id="KW-0560">Oxidoreductase</keyword>
<dbReference type="InterPro" id="IPR003710">
    <property type="entry name" value="ApbA"/>
</dbReference>
<dbReference type="InterPro" id="IPR013752">
    <property type="entry name" value="KPA_reductase"/>
</dbReference>
<evidence type="ECO:0000313" key="13">
    <source>
        <dbReference type="Proteomes" id="UP000663088"/>
    </source>
</evidence>
<evidence type="ECO:0000256" key="4">
    <source>
        <dbReference type="ARBA" id="ARBA00019465"/>
    </source>
</evidence>
<evidence type="ECO:0000256" key="7">
    <source>
        <dbReference type="ARBA" id="ARBA00032024"/>
    </source>
</evidence>
<dbReference type="Pfam" id="PF08546">
    <property type="entry name" value="ApbA_C"/>
    <property type="match status" value="1"/>
</dbReference>
<feature type="domain" description="Ketopantoate reductase C-terminal" evidence="11">
    <location>
        <begin position="193"/>
        <end position="313"/>
    </location>
</feature>
<dbReference type="InterPro" id="IPR008927">
    <property type="entry name" value="6-PGluconate_DH-like_C_sf"/>
</dbReference>
<protein>
    <recommendedName>
        <fullName evidence="4 9">2-dehydropantoate 2-reductase</fullName>
        <ecNumber evidence="3 9">1.1.1.169</ecNumber>
    </recommendedName>
    <alternativeName>
        <fullName evidence="7 9">Ketopantoate reductase</fullName>
    </alternativeName>
</protein>